<dbReference type="SMART" id="SM00345">
    <property type="entry name" value="HTH_GNTR"/>
    <property type="match status" value="1"/>
</dbReference>
<proteinExistence type="inferred from homology"/>
<evidence type="ECO:0000256" key="4">
    <source>
        <dbReference type="ARBA" id="ARBA00023125"/>
    </source>
</evidence>
<dbReference type="InterPro" id="IPR015421">
    <property type="entry name" value="PyrdxlP-dep_Trfase_major"/>
</dbReference>
<dbReference type="InterPro" id="IPR036390">
    <property type="entry name" value="WH_DNA-bd_sf"/>
</dbReference>
<keyword evidence="8" id="KW-1185">Reference proteome</keyword>
<keyword evidence="4" id="KW-0238">DNA-binding</keyword>
<dbReference type="PROSITE" id="PS50949">
    <property type="entry name" value="HTH_GNTR"/>
    <property type="match status" value="1"/>
</dbReference>
<keyword evidence="5" id="KW-0804">Transcription</keyword>
<sequence>MDTILRRAMETGAGPKYRRLVDGVARAIEAGALAPGEKLPPVRDLAWRIGVTPGTVARAFAILSDEGRVIGEVGRGTFVADPAQRRAAPVATPRRADLPAANWAERRPAPRPAQVEALYIEMPREGDVLFTPRLPDVGQIALVREGLHRAAEADTTVLLNYPGARVQDDLRAAVRGWLPEDMQADLEPGQIVMTNGGQSAIMVTLQALLYDSPPVVLVEELTYPGLSRAAELLSARVISVPMDDEGVLPEALEEIARAEGAQVFFTMPEAHNPTCTLTSTARREAVAAVARKLGLHLVQDDCYRLGPPQGPSYRRLAPELGWYISSMSKAISPGLRVGYAVAPRTMAGRLRRVVDANYYGLSVPMVEVASYVLSHPDTPGLTDAMSARMRAYIEVAVNVLGRFDLGWGKDMPFFWVRLPERWRESRFVQALEGEGIRVRPGEEFGPRDGPAVHAVRVSVNGQMPLERFRAVLERIAWHLDNPPDQGGV</sequence>
<evidence type="ECO:0000259" key="6">
    <source>
        <dbReference type="PROSITE" id="PS50949"/>
    </source>
</evidence>
<dbReference type="PANTHER" id="PTHR46577:SF1">
    <property type="entry name" value="HTH-TYPE TRANSCRIPTIONAL REGULATORY PROTEIN GABR"/>
    <property type="match status" value="1"/>
</dbReference>
<evidence type="ECO:0000313" key="7">
    <source>
        <dbReference type="EMBL" id="GKY88033.1"/>
    </source>
</evidence>
<dbReference type="PANTHER" id="PTHR46577">
    <property type="entry name" value="HTH-TYPE TRANSCRIPTIONAL REGULATORY PROTEIN GABR"/>
    <property type="match status" value="1"/>
</dbReference>
<feature type="domain" description="HTH gntR-type" evidence="6">
    <location>
        <begin position="14"/>
        <end position="82"/>
    </location>
</feature>
<dbReference type="Gene3D" id="1.10.10.10">
    <property type="entry name" value="Winged helix-like DNA-binding domain superfamily/Winged helix DNA-binding domain"/>
    <property type="match status" value="1"/>
</dbReference>
<evidence type="ECO:0000256" key="3">
    <source>
        <dbReference type="ARBA" id="ARBA00023015"/>
    </source>
</evidence>
<evidence type="ECO:0000313" key="8">
    <source>
        <dbReference type="Proteomes" id="UP001144205"/>
    </source>
</evidence>
<dbReference type="Gene3D" id="3.90.1150.10">
    <property type="entry name" value="Aspartate Aminotransferase, domain 1"/>
    <property type="match status" value="1"/>
</dbReference>
<name>A0ABQ5LTE7_9RHOB</name>
<dbReference type="InterPro" id="IPR004839">
    <property type="entry name" value="Aminotransferase_I/II_large"/>
</dbReference>
<dbReference type="CDD" id="cd00609">
    <property type="entry name" value="AAT_like"/>
    <property type="match status" value="1"/>
</dbReference>
<evidence type="ECO:0000256" key="2">
    <source>
        <dbReference type="ARBA" id="ARBA00022898"/>
    </source>
</evidence>
<dbReference type="EMBL" id="BROH01000004">
    <property type="protein sequence ID" value="GKY88033.1"/>
    <property type="molecule type" value="Genomic_DNA"/>
</dbReference>
<dbReference type="CDD" id="cd07377">
    <property type="entry name" value="WHTH_GntR"/>
    <property type="match status" value="1"/>
</dbReference>
<dbReference type="Pfam" id="PF00392">
    <property type="entry name" value="GntR"/>
    <property type="match status" value="1"/>
</dbReference>
<dbReference type="RefSeq" id="WP_281842032.1">
    <property type="nucleotide sequence ID" value="NZ_BROH01000004.1"/>
</dbReference>
<dbReference type="InterPro" id="IPR000524">
    <property type="entry name" value="Tscrpt_reg_HTH_GntR"/>
</dbReference>
<dbReference type="Pfam" id="PF00155">
    <property type="entry name" value="Aminotran_1_2"/>
    <property type="match status" value="1"/>
</dbReference>
<comment type="similarity">
    <text evidence="1">In the C-terminal section; belongs to the class-I pyridoxal-phosphate-dependent aminotransferase family.</text>
</comment>
<evidence type="ECO:0000256" key="1">
    <source>
        <dbReference type="ARBA" id="ARBA00005384"/>
    </source>
</evidence>
<protein>
    <submittedName>
        <fullName evidence="7">GntR family transcriptional regulator</fullName>
    </submittedName>
</protein>
<dbReference type="InterPro" id="IPR015424">
    <property type="entry name" value="PyrdxlP-dep_Trfase"/>
</dbReference>
<dbReference type="InterPro" id="IPR036388">
    <property type="entry name" value="WH-like_DNA-bd_sf"/>
</dbReference>
<keyword evidence="2" id="KW-0663">Pyridoxal phosphate</keyword>
<dbReference type="SUPFAM" id="SSF53383">
    <property type="entry name" value="PLP-dependent transferases"/>
    <property type="match status" value="1"/>
</dbReference>
<accession>A0ABQ5LTE7</accession>
<dbReference type="SUPFAM" id="SSF46785">
    <property type="entry name" value="Winged helix' DNA-binding domain"/>
    <property type="match status" value="1"/>
</dbReference>
<comment type="caution">
    <text evidence="7">The sequence shown here is derived from an EMBL/GenBank/DDBJ whole genome shotgun (WGS) entry which is preliminary data.</text>
</comment>
<keyword evidence="3" id="KW-0805">Transcription regulation</keyword>
<reference evidence="7" key="1">
    <citation type="journal article" date="2023" name="Int. J. Syst. Evol. Microbiol.">
        <title>Sinisalibacter aestuarii sp. nov., isolated from estuarine sediment of the Arakawa River.</title>
        <authorList>
            <person name="Arafat S.T."/>
            <person name="Hirano S."/>
            <person name="Sato A."/>
            <person name="Takeuchi K."/>
            <person name="Yasuda T."/>
            <person name="Terahara T."/>
            <person name="Hamada M."/>
            <person name="Kobayashi T."/>
        </authorList>
    </citation>
    <scope>NUCLEOTIDE SEQUENCE</scope>
    <source>
        <strain evidence="7">B-399</strain>
    </source>
</reference>
<evidence type="ECO:0000256" key="5">
    <source>
        <dbReference type="ARBA" id="ARBA00023163"/>
    </source>
</evidence>
<dbReference type="InterPro" id="IPR051446">
    <property type="entry name" value="HTH_trans_reg/aminotransferase"/>
</dbReference>
<dbReference type="Gene3D" id="3.40.640.10">
    <property type="entry name" value="Type I PLP-dependent aspartate aminotransferase-like (Major domain)"/>
    <property type="match status" value="1"/>
</dbReference>
<dbReference type="Proteomes" id="UP001144205">
    <property type="component" value="Unassembled WGS sequence"/>
</dbReference>
<dbReference type="InterPro" id="IPR015422">
    <property type="entry name" value="PyrdxlP-dep_Trfase_small"/>
</dbReference>
<organism evidence="7 8">
    <name type="scientific">Sinisalibacter aestuarii</name>
    <dbReference type="NCBI Taxonomy" id="2949426"/>
    <lineage>
        <taxon>Bacteria</taxon>
        <taxon>Pseudomonadati</taxon>
        <taxon>Pseudomonadota</taxon>
        <taxon>Alphaproteobacteria</taxon>
        <taxon>Rhodobacterales</taxon>
        <taxon>Roseobacteraceae</taxon>
        <taxon>Sinisalibacter</taxon>
    </lineage>
</organism>
<gene>
    <name evidence="7" type="ORF">STA1M1_19020</name>
</gene>